<keyword evidence="3" id="KW-1185">Reference proteome</keyword>
<keyword evidence="1" id="KW-0472">Membrane</keyword>
<reference evidence="2 3" key="1">
    <citation type="submission" date="2024-01" db="EMBL/GenBank/DDBJ databases">
        <title>Genome assemblies of Stephania.</title>
        <authorList>
            <person name="Yang L."/>
        </authorList>
    </citation>
    <scope>NUCLEOTIDE SEQUENCE [LARGE SCALE GENOMIC DNA]</scope>
    <source>
        <strain evidence="2">QJT</strain>
        <tissue evidence="2">Leaf</tissue>
    </source>
</reference>
<organism evidence="2 3">
    <name type="scientific">Stephania japonica</name>
    <dbReference type="NCBI Taxonomy" id="461633"/>
    <lineage>
        <taxon>Eukaryota</taxon>
        <taxon>Viridiplantae</taxon>
        <taxon>Streptophyta</taxon>
        <taxon>Embryophyta</taxon>
        <taxon>Tracheophyta</taxon>
        <taxon>Spermatophyta</taxon>
        <taxon>Magnoliopsida</taxon>
        <taxon>Ranunculales</taxon>
        <taxon>Menispermaceae</taxon>
        <taxon>Menispermoideae</taxon>
        <taxon>Cissampelideae</taxon>
        <taxon>Stephania</taxon>
    </lineage>
</organism>
<accession>A0AAP0PBV9</accession>
<proteinExistence type="predicted"/>
<gene>
    <name evidence="2" type="ORF">Sjap_008003</name>
</gene>
<evidence type="ECO:0000313" key="3">
    <source>
        <dbReference type="Proteomes" id="UP001417504"/>
    </source>
</evidence>
<dbReference type="Proteomes" id="UP001417504">
    <property type="component" value="Unassembled WGS sequence"/>
</dbReference>
<sequence>MKGAEDMFTEMIEKGHPSDITFNVIIQGLIKMQSIISTKLLGMVLALAIRFGVINTLV</sequence>
<evidence type="ECO:0000313" key="2">
    <source>
        <dbReference type="EMBL" id="KAK9137409.1"/>
    </source>
</evidence>
<comment type="caution">
    <text evidence="2">The sequence shown here is derived from an EMBL/GenBank/DDBJ whole genome shotgun (WGS) entry which is preliminary data.</text>
</comment>
<keyword evidence="1" id="KW-0812">Transmembrane</keyword>
<evidence type="ECO:0000256" key="1">
    <source>
        <dbReference type="SAM" id="Phobius"/>
    </source>
</evidence>
<keyword evidence="1" id="KW-1133">Transmembrane helix</keyword>
<evidence type="ECO:0008006" key="4">
    <source>
        <dbReference type="Google" id="ProtNLM"/>
    </source>
</evidence>
<dbReference type="AlphaFoldDB" id="A0AAP0PBV9"/>
<dbReference type="EMBL" id="JBBNAE010000003">
    <property type="protein sequence ID" value="KAK9137409.1"/>
    <property type="molecule type" value="Genomic_DNA"/>
</dbReference>
<feature type="transmembrane region" description="Helical" evidence="1">
    <location>
        <begin position="40"/>
        <end position="57"/>
    </location>
</feature>
<protein>
    <recommendedName>
        <fullName evidence="4">Pentatricopeptide repeat-containing protein</fullName>
    </recommendedName>
</protein>
<name>A0AAP0PBV9_9MAGN</name>